<gene>
    <name evidence="1" type="ORF">M231_07354</name>
</gene>
<reference evidence="1 2" key="1">
    <citation type="submission" date="2016-06" db="EMBL/GenBank/DDBJ databases">
        <title>Evolution of pathogenesis and genome organization in the Tremellales.</title>
        <authorList>
            <person name="Cuomo C."/>
            <person name="Litvintseva A."/>
            <person name="Heitman J."/>
            <person name="Chen Y."/>
            <person name="Sun S."/>
            <person name="Springer D."/>
            <person name="Dromer F."/>
            <person name="Young S."/>
            <person name="Zeng Q."/>
            <person name="Chapman S."/>
            <person name="Gujja S."/>
            <person name="Saif S."/>
            <person name="Birren B."/>
        </authorList>
    </citation>
    <scope>NUCLEOTIDE SEQUENCE [LARGE SCALE GENOMIC DNA]</scope>
    <source>
        <strain evidence="1 2">ATCC 28783</strain>
    </source>
</reference>
<dbReference type="InParanoid" id="A0A4Q1BFU6"/>
<evidence type="ECO:0000313" key="2">
    <source>
        <dbReference type="Proteomes" id="UP000289152"/>
    </source>
</evidence>
<protein>
    <submittedName>
        <fullName evidence="1">Uncharacterized protein</fullName>
    </submittedName>
</protein>
<keyword evidence="2" id="KW-1185">Reference proteome</keyword>
<dbReference type="Proteomes" id="UP000289152">
    <property type="component" value="Unassembled WGS sequence"/>
</dbReference>
<proteinExistence type="predicted"/>
<organism evidence="1 2">
    <name type="scientific">Tremella mesenterica</name>
    <name type="common">Jelly fungus</name>
    <dbReference type="NCBI Taxonomy" id="5217"/>
    <lineage>
        <taxon>Eukaryota</taxon>
        <taxon>Fungi</taxon>
        <taxon>Dikarya</taxon>
        <taxon>Basidiomycota</taxon>
        <taxon>Agaricomycotina</taxon>
        <taxon>Tremellomycetes</taxon>
        <taxon>Tremellales</taxon>
        <taxon>Tremellaceae</taxon>
        <taxon>Tremella</taxon>
    </lineage>
</organism>
<evidence type="ECO:0000313" key="1">
    <source>
        <dbReference type="EMBL" id="RXK35383.1"/>
    </source>
</evidence>
<comment type="caution">
    <text evidence="1">The sequence shown here is derived from an EMBL/GenBank/DDBJ whole genome shotgun (WGS) entry which is preliminary data.</text>
</comment>
<name>A0A4Q1BFU6_TREME</name>
<sequence>MCHSGVAQFKTPLLDPAGEPHSQRVNPSLVTLCILLKLYEPETTETLYKLLVLQPRFEIYDIEIVFCMIKETWDKAGLPSITPTVTPEGRLWSLWLALPLILRGLRVLG</sequence>
<dbReference type="EMBL" id="SDIL01000139">
    <property type="protein sequence ID" value="RXK35383.1"/>
    <property type="molecule type" value="Genomic_DNA"/>
</dbReference>
<accession>A0A4Q1BFU6</accession>
<dbReference type="AlphaFoldDB" id="A0A4Q1BFU6"/>